<dbReference type="Proteomes" id="UP000292052">
    <property type="component" value="Unassembled WGS sequence"/>
</dbReference>
<feature type="transmembrane region" description="Helical" evidence="8">
    <location>
        <begin position="736"/>
        <end position="761"/>
    </location>
</feature>
<dbReference type="PANTHER" id="PTHR21143">
    <property type="entry name" value="INVERTEBRATE GUSTATORY RECEPTOR"/>
    <property type="match status" value="1"/>
</dbReference>
<dbReference type="GO" id="GO:0030424">
    <property type="term" value="C:axon"/>
    <property type="evidence" value="ECO:0007669"/>
    <property type="project" value="TreeGrafter"/>
</dbReference>
<evidence type="ECO:0000256" key="2">
    <source>
        <dbReference type="ARBA" id="ARBA00022475"/>
    </source>
</evidence>
<keyword evidence="6" id="KW-0675">Receptor</keyword>
<evidence type="ECO:0000313" key="10">
    <source>
        <dbReference type="Proteomes" id="UP000292052"/>
    </source>
</evidence>
<feature type="transmembrane region" description="Helical" evidence="8">
    <location>
        <begin position="72"/>
        <end position="95"/>
    </location>
</feature>
<dbReference type="GO" id="GO:0043025">
    <property type="term" value="C:neuronal cell body"/>
    <property type="evidence" value="ECO:0007669"/>
    <property type="project" value="TreeGrafter"/>
</dbReference>
<dbReference type="GO" id="GO:0007635">
    <property type="term" value="P:chemosensory behavior"/>
    <property type="evidence" value="ECO:0007669"/>
    <property type="project" value="TreeGrafter"/>
</dbReference>
<dbReference type="AlphaFoldDB" id="A0A482W3I3"/>
<feature type="transmembrane region" description="Helical" evidence="8">
    <location>
        <begin position="660"/>
        <end position="681"/>
    </location>
</feature>
<evidence type="ECO:0000313" key="9">
    <source>
        <dbReference type="EMBL" id="RZC39711.1"/>
    </source>
</evidence>
<dbReference type="EMBL" id="QDEB01031871">
    <property type="protein sequence ID" value="RZC39711.1"/>
    <property type="molecule type" value="Genomic_DNA"/>
</dbReference>
<evidence type="ECO:0000256" key="8">
    <source>
        <dbReference type="SAM" id="Phobius"/>
    </source>
</evidence>
<feature type="transmembrane region" description="Helical" evidence="8">
    <location>
        <begin position="251"/>
        <end position="274"/>
    </location>
</feature>
<feature type="transmembrane region" description="Helical" evidence="8">
    <location>
        <begin position="627"/>
        <end position="648"/>
    </location>
</feature>
<organism evidence="9 10">
    <name type="scientific">Asbolus verrucosus</name>
    <name type="common">Desert ironclad beetle</name>
    <dbReference type="NCBI Taxonomy" id="1661398"/>
    <lineage>
        <taxon>Eukaryota</taxon>
        <taxon>Metazoa</taxon>
        <taxon>Ecdysozoa</taxon>
        <taxon>Arthropoda</taxon>
        <taxon>Hexapoda</taxon>
        <taxon>Insecta</taxon>
        <taxon>Pterygota</taxon>
        <taxon>Neoptera</taxon>
        <taxon>Endopterygota</taxon>
        <taxon>Coleoptera</taxon>
        <taxon>Polyphaga</taxon>
        <taxon>Cucujiformia</taxon>
        <taxon>Tenebrionidae</taxon>
        <taxon>Pimeliinae</taxon>
        <taxon>Asbolus</taxon>
    </lineage>
</organism>
<keyword evidence="4 8" id="KW-1133">Transmembrane helix</keyword>
<evidence type="ECO:0000256" key="7">
    <source>
        <dbReference type="ARBA" id="ARBA00023224"/>
    </source>
</evidence>
<sequence>MNERLFEKFVNAIKLLLFHSQIFGLVTFSYTETGFRLSKLRCVYSILMTFAYLSVSVYSIHEILLAAAPPVFIISALIQSSIYGISLAVIWICCLTNHSNFMELLVKMFDFDFKLQSSYILLNYDKNKKRILFHLLARYVMLTVRTALFALLTLTSQLREKLAAIAFQVAILVISAACYQIVEIVTMIQTRFKILNKQISNLEEHFDLTNASTIDSLITERKVKKQFLALSKICSLHHHLTKIIKLFNETFGVTLLLVFTVSFVAVAVPLFYITAFLQASEIRWNYVFFTIAFSMNFIIDTIYVCEVCYSTIEEAKRSGELIHRIETDDRDILAEIKMFSLQIANERAEFSAAGFFPINYTLVFSIIGGVTTYIIILIQLSATLGVELLLFHSQIFGLITFSYEEKRFRLSKLRCVYNISLTFAYLSTAVYSISKILTTAVPPVFLTTAIIQLCIYGIYLAVIWITGLTNHSSFIEFLLKMIDFDTKLLSSSIIINYHKNRKKMLCQLLGRYVMLAFLVALCVHFILTNPQLHEEVTTCVCQVAIFMNSAVCYQIIGMVSMINTRFAILNKQISKLIDYFLKTDISTNATLETGVEKRFRKQFLALCEICSLHHHLTKMIKLFNDTFGVTLLMMFGASFVSISISLFYATALLQGSEIEWIYVLSTTAYCMSFIFDTIYVCEVCYATIVEANKSGELIHKIETEDTDILDEIEMFSLQILNEQTEFSAAGFFPINYTLVFSMIGGITTYIVILLQLAATLID</sequence>
<dbReference type="Pfam" id="PF08395">
    <property type="entry name" value="7tm_7"/>
    <property type="match status" value="2"/>
</dbReference>
<feature type="transmembrane region" description="Helical" evidence="8">
    <location>
        <begin position="162"/>
        <end position="182"/>
    </location>
</feature>
<dbReference type="GO" id="GO:0008049">
    <property type="term" value="P:male courtship behavior"/>
    <property type="evidence" value="ECO:0007669"/>
    <property type="project" value="TreeGrafter"/>
</dbReference>
<keyword evidence="10" id="KW-1185">Reference proteome</keyword>
<feature type="transmembrane region" description="Helical" evidence="8">
    <location>
        <begin position="357"/>
        <end position="378"/>
    </location>
</feature>
<evidence type="ECO:0000256" key="5">
    <source>
        <dbReference type="ARBA" id="ARBA00023136"/>
    </source>
</evidence>
<gene>
    <name evidence="9" type="ORF">BDFB_010934</name>
</gene>
<dbReference type="GO" id="GO:0050909">
    <property type="term" value="P:sensory perception of taste"/>
    <property type="evidence" value="ECO:0007669"/>
    <property type="project" value="InterPro"/>
</dbReference>
<keyword evidence="7" id="KW-0807">Transducer</keyword>
<dbReference type="GO" id="GO:0007165">
    <property type="term" value="P:signal transduction"/>
    <property type="evidence" value="ECO:0007669"/>
    <property type="project" value="UniProtKB-KW"/>
</dbReference>
<keyword evidence="2" id="KW-1003">Cell membrane</keyword>
<accession>A0A482W3I3</accession>
<dbReference type="GO" id="GO:0030425">
    <property type="term" value="C:dendrite"/>
    <property type="evidence" value="ECO:0007669"/>
    <property type="project" value="TreeGrafter"/>
</dbReference>
<evidence type="ECO:0000256" key="6">
    <source>
        <dbReference type="ARBA" id="ARBA00023170"/>
    </source>
</evidence>
<name>A0A482W3I3_ASBVE</name>
<dbReference type="PANTHER" id="PTHR21143:SF133">
    <property type="entry name" value="GUSTATORY AND PHEROMONE RECEPTOR 32A-RELATED"/>
    <property type="match status" value="1"/>
</dbReference>
<dbReference type="InterPro" id="IPR013604">
    <property type="entry name" value="7TM_chemorcpt"/>
</dbReference>
<proteinExistence type="predicted"/>
<comment type="caution">
    <text evidence="9">The sequence shown here is derived from an EMBL/GenBank/DDBJ whole genome shotgun (WGS) entry which is preliminary data.</text>
</comment>
<feature type="transmembrane region" description="Helical" evidence="8">
    <location>
        <begin position="286"/>
        <end position="309"/>
    </location>
</feature>
<protein>
    <submittedName>
        <fullName evidence="9">7tm 7 domain containing protein</fullName>
    </submittedName>
</protein>
<reference evidence="9 10" key="1">
    <citation type="submission" date="2017-03" db="EMBL/GenBank/DDBJ databases">
        <title>Genome of the blue death feigning beetle - Asbolus verrucosus.</title>
        <authorList>
            <person name="Rider S.D."/>
        </authorList>
    </citation>
    <scope>NUCLEOTIDE SEQUENCE [LARGE SCALE GENOMIC DNA]</scope>
    <source>
        <strain evidence="9">Butters</strain>
        <tissue evidence="9">Head and leg muscle</tissue>
    </source>
</reference>
<feature type="transmembrane region" description="Helical" evidence="8">
    <location>
        <begin position="415"/>
        <end position="433"/>
    </location>
</feature>
<evidence type="ECO:0000256" key="3">
    <source>
        <dbReference type="ARBA" id="ARBA00022692"/>
    </source>
</evidence>
<feature type="transmembrane region" description="Helical" evidence="8">
    <location>
        <begin position="543"/>
        <end position="562"/>
    </location>
</feature>
<feature type="transmembrane region" description="Helical" evidence="8">
    <location>
        <begin position="136"/>
        <end position="156"/>
    </location>
</feature>
<dbReference type="OrthoDB" id="6776693at2759"/>
<feature type="transmembrane region" description="Helical" evidence="8">
    <location>
        <begin position="445"/>
        <end position="465"/>
    </location>
</feature>
<feature type="transmembrane region" description="Helical" evidence="8">
    <location>
        <begin position="508"/>
        <end position="527"/>
    </location>
</feature>
<feature type="transmembrane region" description="Helical" evidence="8">
    <location>
        <begin position="384"/>
        <end position="403"/>
    </location>
</feature>
<evidence type="ECO:0000256" key="1">
    <source>
        <dbReference type="ARBA" id="ARBA00004651"/>
    </source>
</evidence>
<evidence type="ECO:0000256" key="4">
    <source>
        <dbReference type="ARBA" id="ARBA00022989"/>
    </source>
</evidence>
<comment type="subcellular location">
    <subcellularLocation>
        <location evidence="1">Cell membrane</location>
        <topology evidence="1">Multi-pass membrane protein</topology>
    </subcellularLocation>
</comment>
<keyword evidence="5 8" id="KW-0472">Membrane</keyword>
<keyword evidence="3 8" id="KW-0812">Transmembrane</keyword>
<feature type="transmembrane region" description="Helical" evidence="8">
    <location>
        <begin position="42"/>
        <end position="60"/>
    </location>
</feature>
<dbReference type="GO" id="GO:0005886">
    <property type="term" value="C:plasma membrane"/>
    <property type="evidence" value="ECO:0007669"/>
    <property type="project" value="UniProtKB-SubCell"/>
</dbReference>